<dbReference type="EMBL" id="SNRY01001625">
    <property type="protein sequence ID" value="KAA6329575.1"/>
    <property type="molecule type" value="Genomic_DNA"/>
</dbReference>
<organism evidence="1">
    <name type="scientific">termite gut metagenome</name>
    <dbReference type="NCBI Taxonomy" id="433724"/>
    <lineage>
        <taxon>unclassified sequences</taxon>
        <taxon>metagenomes</taxon>
        <taxon>organismal metagenomes</taxon>
    </lineage>
</organism>
<reference evidence="1" key="1">
    <citation type="submission" date="2019-03" db="EMBL/GenBank/DDBJ databases">
        <title>Single cell metagenomics reveals metabolic interactions within the superorganism composed of flagellate Streblomastix strix and complex community of Bacteroidetes bacteria on its surface.</title>
        <authorList>
            <person name="Treitli S.C."/>
            <person name="Kolisko M."/>
            <person name="Husnik F."/>
            <person name="Keeling P."/>
            <person name="Hampl V."/>
        </authorList>
    </citation>
    <scope>NUCLEOTIDE SEQUENCE</scope>
    <source>
        <strain evidence="1">STM</strain>
    </source>
</reference>
<gene>
    <name evidence="1" type="ORF">EZS27_021630</name>
</gene>
<name>A0A5J4R7J5_9ZZZZ</name>
<accession>A0A5J4R7J5</accession>
<evidence type="ECO:0000313" key="1">
    <source>
        <dbReference type="EMBL" id="KAA6329575.1"/>
    </source>
</evidence>
<comment type="caution">
    <text evidence="1">The sequence shown here is derived from an EMBL/GenBank/DDBJ whole genome shotgun (WGS) entry which is preliminary data.</text>
</comment>
<proteinExistence type="predicted"/>
<sequence>MTVKKEYQDLVHHLEISARANNCEIGDLILRDILNLSGN</sequence>
<dbReference type="AlphaFoldDB" id="A0A5J4R7J5"/>
<protein>
    <submittedName>
        <fullName evidence="1">Uncharacterized protein</fullName>
    </submittedName>
</protein>